<dbReference type="InterPro" id="IPR001789">
    <property type="entry name" value="Sig_transdc_resp-reg_receiver"/>
</dbReference>
<dbReference type="EMBL" id="WUQX01000001">
    <property type="protein sequence ID" value="MXP76474.1"/>
    <property type="molecule type" value="Genomic_DNA"/>
</dbReference>
<protein>
    <recommendedName>
        <fullName evidence="2">Stage 0 sporulation protein A homolog</fullName>
    </recommendedName>
</protein>
<comment type="caution">
    <text evidence="6">The sequence shown here is derived from an EMBL/GenBank/DDBJ whole genome shotgun (WGS) entry which is preliminary data.</text>
</comment>
<evidence type="ECO:0000313" key="7">
    <source>
        <dbReference type="Proteomes" id="UP000460412"/>
    </source>
</evidence>
<dbReference type="Gene3D" id="3.30.460.10">
    <property type="entry name" value="Beta Polymerase, domain 2"/>
    <property type="match status" value="1"/>
</dbReference>
<dbReference type="InterPro" id="IPR043519">
    <property type="entry name" value="NT_sf"/>
</dbReference>
<dbReference type="SUPFAM" id="SSF81301">
    <property type="entry name" value="Nucleotidyltransferase"/>
    <property type="match status" value="1"/>
</dbReference>
<gene>
    <name evidence="6" type="ORF">GN277_14040</name>
</gene>
<dbReference type="AlphaFoldDB" id="A0A7X3MHF6"/>
<accession>A0A7X3MHF6</accession>
<name>A0A7X3MHF6_9FIRM</name>
<dbReference type="InterPro" id="IPR011006">
    <property type="entry name" value="CheY-like_superfamily"/>
</dbReference>
<proteinExistence type="predicted"/>
<dbReference type="Pfam" id="PF00072">
    <property type="entry name" value="Response_reg"/>
    <property type="match status" value="1"/>
</dbReference>
<feature type="domain" description="Response regulatory" evidence="5">
    <location>
        <begin position="3"/>
        <end position="120"/>
    </location>
</feature>
<dbReference type="InterPro" id="IPR007685">
    <property type="entry name" value="RelA_SpoT"/>
</dbReference>
<dbReference type="Gene3D" id="3.40.50.2300">
    <property type="match status" value="1"/>
</dbReference>
<dbReference type="RefSeq" id="WP_159751607.1">
    <property type="nucleotide sequence ID" value="NZ_CASZNZ010000003.1"/>
</dbReference>
<dbReference type="PANTHER" id="PTHR47837:SF2">
    <property type="entry name" value="GTP PYROPHOSPHOKINASE YWAC"/>
    <property type="match status" value="1"/>
</dbReference>
<evidence type="ECO:0000256" key="1">
    <source>
        <dbReference type="ARBA" id="ARBA00004976"/>
    </source>
</evidence>
<dbReference type="UniPathway" id="UPA00908">
    <property type="reaction ID" value="UER00884"/>
</dbReference>
<evidence type="ECO:0000259" key="5">
    <source>
        <dbReference type="PROSITE" id="PS50110"/>
    </source>
</evidence>
<evidence type="ECO:0000313" key="6">
    <source>
        <dbReference type="EMBL" id="MXP76474.1"/>
    </source>
</evidence>
<dbReference type="PROSITE" id="PS50110">
    <property type="entry name" value="RESPONSE_REGULATORY"/>
    <property type="match status" value="1"/>
</dbReference>
<feature type="modified residue" description="4-aspartylphosphate" evidence="4">
    <location>
        <position position="53"/>
    </location>
</feature>
<dbReference type="CDD" id="cd05399">
    <property type="entry name" value="NT_Rel-Spo_like"/>
    <property type="match status" value="1"/>
</dbReference>
<dbReference type="PANTHER" id="PTHR47837">
    <property type="entry name" value="GTP PYROPHOSPHOKINASE YJBM"/>
    <property type="match status" value="1"/>
</dbReference>
<dbReference type="InterPro" id="IPR052366">
    <property type="entry name" value="GTP_Pyrophosphokinase"/>
</dbReference>
<dbReference type="GO" id="GO:0000160">
    <property type="term" value="P:phosphorelay signal transduction system"/>
    <property type="evidence" value="ECO:0007669"/>
    <property type="project" value="InterPro"/>
</dbReference>
<dbReference type="Proteomes" id="UP000460412">
    <property type="component" value="Unassembled WGS sequence"/>
</dbReference>
<comment type="function">
    <text evidence="3">May play the central regulatory role in sporulation. It may be an element of the effector pathway responsible for the activation of sporulation genes in response to nutritional stress. Spo0A may act in concert with spo0H (a sigma factor) to control the expression of some genes that are critical to the sporulation process.</text>
</comment>
<dbReference type="GO" id="GO:0015970">
    <property type="term" value="P:guanosine tetraphosphate biosynthetic process"/>
    <property type="evidence" value="ECO:0007669"/>
    <property type="project" value="UniProtKB-UniPathway"/>
</dbReference>
<evidence type="ECO:0000256" key="4">
    <source>
        <dbReference type="PROSITE-ProRule" id="PRU00169"/>
    </source>
</evidence>
<dbReference type="Gene3D" id="1.10.287.860">
    <property type="entry name" value="Nucleotidyltransferase"/>
    <property type="match status" value="1"/>
</dbReference>
<keyword evidence="4" id="KW-0597">Phosphoprotein</keyword>
<dbReference type="Pfam" id="PF04607">
    <property type="entry name" value="RelA_SpoT"/>
    <property type="match status" value="1"/>
</dbReference>
<keyword evidence="7" id="KW-1185">Reference proteome</keyword>
<evidence type="ECO:0000256" key="3">
    <source>
        <dbReference type="ARBA" id="ARBA00024867"/>
    </source>
</evidence>
<reference evidence="6 7" key="1">
    <citation type="submission" date="2019-12" db="EMBL/GenBank/DDBJ databases">
        <title>Sporaefaciens musculi gen. nov., sp. nov., a novel bacterium isolated from the caecum of an obese mouse.</title>
        <authorList>
            <person name="Rasmussen T.S."/>
            <person name="Streidl T."/>
            <person name="Hitch T.C.A."/>
            <person name="Wortmann E."/>
            <person name="Deptula P."/>
            <person name="Hansen M."/>
            <person name="Nielsen D.S."/>
            <person name="Clavel T."/>
            <person name="Vogensen F.K."/>
        </authorList>
    </citation>
    <scope>NUCLEOTIDE SEQUENCE [LARGE SCALE GENOMIC DNA]</scope>
    <source>
        <strain evidence="6 7">WCA-9-b2</strain>
    </source>
</reference>
<sequence>MDRILVVDDAELNRELLYDILEDDYTIELASDGVEALEKLRKYQAEISALLLDLRMPNLDGFAVIEEMRRNGWIKHIPVLIISSEHAIEIENRCFNLGVSDFIHKPFESSIVINRVKNAIELFTCKNQLEQTVEKQAMTLKKQVQIIEMQAEQLRDARPFKHLMMEYSSAILEVETKLKVLNAEFSQVYNRNPFEAIKSRLKSPESIYEKLERKGYPITLDSIRKNLSDVAGLRVICSFPDDIYRLAELFIKQDDIVLVRQKDYIKTPKANGYRSLHLILDVPIFLSNGKKYMKVEVQFRTIAMDFWASLEHKLKYKRDVENTDEIVEQLRICADSIEALDHQMQKIRDQIDLSRG</sequence>
<dbReference type="SMART" id="SM00448">
    <property type="entry name" value="REC"/>
    <property type="match status" value="1"/>
</dbReference>
<dbReference type="SMART" id="SM00954">
    <property type="entry name" value="RelA_SpoT"/>
    <property type="match status" value="1"/>
</dbReference>
<comment type="pathway">
    <text evidence="1">Purine metabolism; ppGpp biosynthesis; ppGpp from GTP: step 1/2.</text>
</comment>
<evidence type="ECO:0000256" key="2">
    <source>
        <dbReference type="ARBA" id="ARBA00018672"/>
    </source>
</evidence>
<dbReference type="SUPFAM" id="SSF52172">
    <property type="entry name" value="CheY-like"/>
    <property type="match status" value="1"/>
</dbReference>
<organism evidence="6 7">
    <name type="scientific">Sporofaciens musculi</name>
    <dbReference type="NCBI Taxonomy" id="2681861"/>
    <lineage>
        <taxon>Bacteria</taxon>
        <taxon>Bacillati</taxon>
        <taxon>Bacillota</taxon>
        <taxon>Clostridia</taxon>
        <taxon>Lachnospirales</taxon>
        <taxon>Lachnospiraceae</taxon>
        <taxon>Sporofaciens</taxon>
    </lineage>
</organism>